<reference evidence="10 11" key="5">
    <citation type="journal article" date="2011" name="ISME J.">
        <title>Dual transcriptional profiling of a bacterial/fungal confrontation: Collimonas fungivorans versus Aspergillus niger.</title>
        <authorList>
            <person name="Mela F."/>
            <person name="Fritsche K."/>
            <person name="de Boer W."/>
            <person name="van Veen J.A."/>
            <person name="de Graaff L.H."/>
            <person name="van den Berg M."/>
            <person name="Leveau J.H."/>
        </authorList>
    </citation>
    <scope>NUCLEOTIDE SEQUENCE [LARGE SCALE GENOMIC DNA]</scope>
    <source>
        <strain evidence="10 11">Ter331</strain>
    </source>
</reference>
<dbReference type="GO" id="GO:0005886">
    <property type="term" value="C:plasma membrane"/>
    <property type="evidence" value="ECO:0007669"/>
    <property type="project" value="UniProtKB-SubCell"/>
</dbReference>
<dbReference type="HOGENOM" id="CLU_064254_0_2_4"/>
<reference evidence="10 11" key="4">
    <citation type="journal article" date="2010" name="Environ. Microbiol.">
        <title>The bacterial genus Collimonas: mycophagy, weathering and other adaptive solutions to life in oligotrophic soil environments.</title>
        <authorList>
            <person name="Leveau J.H."/>
            <person name="Uroz S."/>
            <person name="de Boer W."/>
        </authorList>
    </citation>
    <scope>NUCLEOTIDE SEQUENCE [LARGE SCALE GENOMIC DNA]</scope>
    <source>
        <strain evidence="10 11">Ter331</strain>
    </source>
</reference>
<reference evidence="10 11" key="3">
    <citation type="journal article" date="2008" name="FEMS Microbiol. Ecol.">
        <title>Identification and characterization of genes underlying chitinolysis in Collimonas fungivorans Ter331.</title>
        <authorList>
            <person name="Fritsche K."/>
            <person name="de Boer W."/>
            <person name="Gerards S."/>
            <person name="van den Berg M."/>
            <person name="van Veen J.A."/>
            <person name="Leveau J.H."/>
        </authorList>
    </citation>
    <scope>NUCLEOTIDE SEQUENCE [LARGE SCALE GENOMIC DNA]</scope>
    <source>
        <strain evidence="10 11">Ter331</strain>
    </source>
</reference>
<proteinExistence type="inferred from homology"/>
<evidence type="ECO:0000256" key="5">
    <source>
        <dbReference type="ARBA" id="ARBA00022989"/>
    </source>
</evidence>
<dbReference type="InterPro" id="IPR005769">
    <property type="entry name" value="PhnE/PtxC"/>
</dbReference>
<dbReference type="eggNOG" id="COG3639">
    <property type="taxonomic scope" value="Bacteria"/>
</dbReference>
<comment type="similarity">
    <text evidence="7">Belongs to the binding-protein-dependent transport system permease family.</text>
</comment>
<evidence type="ECO:0000256" key="2">
    <source>
        <dbReference type="ARBA" id="ARBA00022448"/>
    </source>
</evidence>
<reference evidence="11" key="6">
    <citation type="submission" date="2011-05" db="EMBL/GenBank/DDBJ databases">
        <title>Complete sequence of Collimonas fungivorans Ter331.</title>
        <authorList>
            <person name="Leveau J.H."/>
        </authorList>
    </citation>
    <scope>NUCLEOTIDE SEQUENCE [LARGE SCALE GENOMIC DNA]</scope>
    <source>
        <strain evidence="11">Ter331</strain>
    </source>
</reference>
<dbReference type="EMBL" id="CP002745">
    <property type="protein sequence ID" value="AEK63934.1"/>
    <property type="molecule type" value="Genomic_DNA"/>
</dbReference>
<dbReference type="STRING" id="1005048.CFU_4112"/>
<dbReference type="PANTHER" id="PTHR30043">
    <property type="entry name" value="PHOSPHONATES TRANSPORT SYSTEM PERMEASE PROTEIN"/>
    <property type="match status" value="1"/>
</dbReference>
<evidence type="ECO:0000256" key="4">
    <source>
        <dbReference type="ARBA" id="ARBA00022692"/>
    </source>
</evidence>
<feature type="region of interest" description="Disordered" evidence="8">
    <location>
        <begin position="1"/>
        <end position="21"/>
    </location>
</feature>
<gene>
    <name evidence="10" type="primary">phnE</name>
    <name evidence="10" type="ordered locus">CFU_4112</name>
</gene>
<feature type="transmembrane region" description="Helical" evidence="7">
    <location>
        <begin position="242"/>
        <end position="262"/>
    </location>
</feature>
<organism evidence="10 11">
    <name type="scientific">Collimonas fungivorans (strain Ter331)</name>
    <dbReference type="NCBI Taxonomy" id="1005048"/>
    <lineage>
        <taxon>Bacteria</taxon>
        <taxon>Pseudomonadati</taxon>
        <taxon>Pseudomonadota</taxon>
        <taxon>Betaproteobacteria</taxon>
        <taxon>Burkholderiales</taxon>
        <taxon>Oxalobacteraceae</taxon>
        <taxon>Collimonas</taxon>
    </lineage>
</organism>
<keyword evidence="6 7" id="KW-0472">Membrane</keyword>
<evidence type="ECO:0000256" key="3">
    <source>
        <dbReference type="ARBA" id="ARBA00022475"/>
    </source>
</evidence>
<dbReference type="PROSITE" id="PS50928">
    <property type="entry name" value="ABC_TM1"/>
    <property type="match status" value="1"/>
</dbReference>
<dbReference type="GO" id="GO:0015416">
    <property type="term" value="F:ABC-type phosphonate transporter activity"/>
    <property type="evidence" value="ECO:0007669"/>
    <property type="project" value="InterPro"/>
</dbReference>
<reference evidence="10 11" key="2">
    <citation type="journal article" date="2006" name="J. Microbiol. Methods">
        <title>Genomic flank-sequencing of plasposon insertion sites for rapid identification of functional genes.</title>
        <authorList>
            <person name="Leveau J.H."/>
            <person name="Gerards S."/>
            <person name="Fritsche K."/>
            <person name="Zondag G."/>
            <person name="van Veen J.A."/>
        </authorList>
    </citation>
    <scope>NUCLEOTIDE SEQUENCE [LARGE SCALE GENOMIC DNA]</scope>
    <source>
        <strain evidence="10 11">Ter331</strain>
    </source>
</reference>
<reference evidence="10 11" key="1">
    <citation type="journal article" date="2004" name="Environ. Microbiol.">
        <title>Phylogeny-function analysis of (meta)genomic libraries: screening for expression of ribosomal RNA genes by large-insert library fluorescent in situ hybridization (LIL-FISH).</title>
        <authorList>
            <person name="Leveau J.H."/>
            <person name="Gerards S."/>
            <person name="de Boer W."/>
            <person name="van Veen J.A."/>
        </authorList>
    </citation>
    <scope>NUCLEOTIDE SEQUENCE [LARGE SCALE GENOMIC DNA]</scope>
    <source>
        <strain evidence="10 11">Ter331</strain>
    </source>
</reference>
<feature type="transmembrane region" description="Helical" evidence="7">
    <location>
        <begin position="218"/>
        <end position="236"/>
    </location>
</feature>
<keyword evidence="4 7" id="KW-0812">Transmembrane</keyword>
<dbReference type="SUPFAM" id="SSF161098">
    <property type="entry name" value="MetI-like"/>
    <property type="match status" value="1"/>
</dbReference>
<feature type="domain" description="ABC transmembrane type-1" evidence="9">
    <location>
        <begin position="81"/>
        <end position="263"/>
    </location>
</feature>
<sequence length="271" mass="29146">MTSPASSPTSLKMQTAFPAPPKQSIGRTLFWGVLLAVLIASWRGADMRPLELLRDGGNMGTYAASFFPPDFHDWRAYLQELIVTIQIAVWGTALAVVCAVPCGLLASSNIAPAWVNQPVRRLMDAARAINEMVFAMLFVVAVGLGPFAGVLALFVATTGTLSKLFSEAVEAIDPQPVEGIRATGANALEEIVYGVLPQVMPLWISYVLYRFEANVRSATVVGMVGAGGIGVILWEVIRSFEYGQTCAVLIMIVLAVSAIDLVSSRLRKLFI</sequence>
<dbReference type="CDD" id="cd06261">
    <property type="entry name" value="TM_PBP2"/>
    <property type="match status" value="1"/>
</dbReference>
<evidence type="ECO:0000259" key="9">
    <source>
        <dbReference type="PROSITE" id="PS50928"/>
    </source>
</evidence>
<keyword evidence="11" id="KW-1185">Reference proteome</keyword>
<evidence type="ECO:0000313" key="11">
    <source>
        <dbReference type="Proteomes" id="UP000008392"/>
    </source>
</evidence>
<dbReference type="Gene3D" id="1.10.3720.10">
    <property type="entry name" value="MetI-like"/>
    <property type="match status" value="1"/>
</dbReference>
<dbReference type="Pfam" id="PF00528">
    <property type="entry name" value="BPD_transp_1"/>
    <property type="match status" value="1"/>
</dbReference>
<name>G0AFC6_COLFT</name>
<dbReference type="KEGG" id="cfu:CFU_4112"/>
<accession>G0AFC6</accession>
<comment type="subcellular location">
    <subcellularLocation>
        <location evidence="1 7">Cell membrane</location>
        <topology evidence="1 7">Multi-pass membrane protein</topology>
    </subcellularLocation>
</comment>
<feature type="transmembrane region" description="Helical" evidence="7">
    <location>
        <begin position="132"/>
        <end position="156"/>
    </location>
</feature>
<dbReference type="InterPro" id="IPR000515">
    <property type="entry name" value="MetI-like"/>
</dbReference>
<evidence type="ECO:0000256" key="7">
    <source>
        <dbReference type="RuleBase" id="RU363032"/>
    </source>
</evidence>
<feature type="compositionally biased region" description="Polar residues" evidence="8">
    <location>
        <begin position="1"/>
        <end position="13"/>
    </location>
</feature>
<keyword evidence="2 7" id="KW-0813">Transport</keyword>
<feature type="transmembrane region" description="Helical" evidence="7">
    <location>
        <begin position="28"/>
        <end position="45"/>
    </location>
</feature>
<dbReference type="NCBIfam" id="TIGR01097">
    <property type="entry name" value="PhnE"/>
    <property type="match status" value="1"/>
</dbReference>
<evidence type="ECO:0000313" key="10">
    <source>
        <dbReference type="EMBL" id="AEK63934.1"/>
    </source>
</evidence>
<evidence type="ECO:0000256" key="1">
    <source>
        <dbReference type="ARBA" id="ARBA00004651"/>
    </source>
</evidence>
<dbReference type="Proteomes" id="UP000008392">
    <property type="component" value="Chromosome"/>
</dbReference>
<keyword evidence="3" id="KW-1003">Cell membrane</keyword>
<dbReference type="InterPro" id="IPR035906">
    <property type="entry name" value="MetI-like_sf"/>
</dbReference>
<dbReference type="PANTHER" id="PTHR30043:SF1">
    <property type="entry name" value="ABC TRANSPORT SYSTEM PERMEASE PROTEIN P69"/>
    <property type="match status" value="1"/>
</dbReference>
<evidence type="ECO:0000256" key="6">
    <source>
        <dbReference type="ARBA" id="ARBA00023136"/>
    </source>
</evidence>
<evidence type="ECO:0000256" key="8">
    <source>
        <dbReference type="SAM" id="MobiDB-lite"/>
    </source>
</evidence>
<feature type="transmembrane region" description="Helical" evidence="7">
    <location>
        <begin position="191"/>
        <end position="211"/>
    </location>
</feature>
<keyword evidence="5 7" id="KW-1133">Transmembrane helix</keyword>
<protein>
    <submittedName>
        <fullName evidence="10">Phosphonate ABC transporter permease protein phnE</fullName>
    </submittedName>
</protein>
<dbReference type="AlphaFoldDB" id="G0AFC6"/>